<sequence length="627" mass="69382">MGCASSTARGDADDLPGMRLVDFTSEIADAYDVGRKIGVGQQGAVYACVERSTGRRLVMKETHIGVFGASQRRVEAYREIELLSKMNHPSVVKIVKAYQTPTDVQVVMEDAGDRTLIGYLVKLDESALTESERGREKHEMLRQIVDAVAHVHARSVVFRDLKHDNLVVRCDEDCRNARVTLVDFGRAASLKREERLRNLPPLGTSLFQAPEVEERREYGQAADMWAVGVFTYFLVTGKMPFEHSAAGLYKVLRGEYEPLDASVDRQAKDLISKLLVRDPSKRMNAAQAITHKFLRQGNSAHMHVSLGDSLRVPAHMETAAKKQLRALVMQESLERHTVGLLAEMLTPDDVTTLQRWLSMKAERSVHHGRNNVHKPNHMLDTFGSEAGSREGTTHSGKAYQDEVEGRKALNSLYTQMKREQAIVGESTDVSFHGGMNRSESFAILTEAAKALLEVDSTKDLTDALEHSPSPDKKGSSRLSLGQSPGAAQNSSSKLDPISRQISLAPRSLVGFAHSNGLCTVDELITACYSAGLPRVAEELQTVRDTLKSERVAKLKSLGADEEVQNESVLLDIMLFRYEDLFTKIESAHLQALREMSEQRTVTVKDLANISEDLSGHGRRVRGGVPVM</sequence>
<organism evidence="3 4">
    <name type="scientific">Ostreococcus tauri</name>
    <name type="common">Marine green alga</name>
    <dbReference type="NCBI Taxonomy" id="70448"/>
    <lineage>
        <taxon>Eukaryota</taxon>
        <taxon>Viridiplantae</taxon>
        <taxon>Chlorophyta</taxon>
        <taxon>Mamiellophyceae</taxon>
        <taxon>Mamiellales</taxon>
        <taxon>Bathycoccaceae</taxon>
        <taxon>Ostreococcus</taxon>
    </lineage>
</organism>
<dbReference type="SMART" id="SM00220">
    <property type="entry name" value="S_TKc"/>
    <property type="match status" value="1"/>
</dbReference>
<feature type="region of interest" description="Disordered" evidence="1">
    <location>
        <begin position="461"/>
        <end position="495"/>
    </location>
</feature>
<dbReference type="OrthoDB" id="40902at2759"/>
<feature type="region of interest" description="Disordered" evidence="1">
    <location>
        <begin position="382"/>
        <end position="403"/>
    </location>
</feature>
<reference evidence="3 4" key="2">
    <citation type="journal article" date="2014" name="BMC Genomics">
        <title>An improved genome of the model marine alga Ostreococcus tauri unfolds by assessing Illumina de novo assemblies.</title>
        <authorList>
            <person name="Blanc-Mathieu R."/>
            <person name="Verhelst B."/>
            <person name="Derelle E."/>
            <person name="Rombauts S."/>
            <person name="Bouget F.Y."/>
            <person name="Carre I."/>
            <person name="Chateau A."/>
            <person name="Eyre-Walker A."/>
            <person name="Grimsley N."/>
            <person name="Moreau H."/>
            <person name="Piegu B."/>
            <person name="Rivals E."/>
            <person name="Schackwitz W."/>
            <person name="Van de Peer Y."/>
            <person name="Piganeau G."/>
        </authorList>
    </citation>
    <scope>NUCLEOTIDE SEQUENCE [LARGE SCALE GENOMIC DNA]</scope>
    <source>
        <strain evidence="4">OTTH 0595 / CCAP 157/2 / RCC745</strain>
    </source>
</reference>
<feature type="domain" description="Protein kinase" evidence="2">
    <location>
        <begin position="31"/>
        <end position="294"/>
    </location>
</feature>
<keyword evidence="3" id="KW-0808">Transferase</keyword>
<dbReference type="GeneID" id="9832265"/>
<dbReference type="KEGG" id="ota:OT_ostta10g01020"/>
<evidence type="ECO:0000259" key="2">
    <source>
        <dbReference type="PROSITE" id="PS50011"/>
    </source>
</evidence>
<dbReference type="PROSITE" id="PS50011">
    <property type="entry name" value="PROTEIN_KINASE_DOM"/>
    <property type="match status" value="1"/>
</dbReference>
<feature type="compositionally biased region" description="Polar residues" evidence="1">
    <location>
        <begin position="476"/>
        <end position="493"/>
    </location>
</feature>
<dbReference type="Gene3D" id="1.10.510.10">
    <property type="entry name" value="Transferase(Phosphotransferase) domain 1"/>
    <property type="match status" value="1"/>
</dbReference>
<dbReference type="Proteomes" id="UP000009170">
    <property type="component" value="Unassembled WGS sequence"/>
</dbReference>
<dbReference type="EMBL" id="CAID01000010">
    <property type="protein sequence ID" value="CEF99317.1"/>
    <property type="molecule type" value="Genomic_DNA"/>
</dbReference>
<gene>
    <name evidence="3" type="ORF">OT_ostta10g01020</name>
</gene>
<reference evidence="4" key="1">
    <citation type="journal article" date="2006" name="Proc. Natl. Acad. Sci. U.S.A.">
        <title>Genome analysis of the smallest free-living eukaryote Ostreococcus tauri unveils many unique features.</title>
        <authorList>
            <person name="Derelle E."/>
            <person name="Ferraz C."/>
            <person name="Rombauts S."/>
            <person name="Rouze P."/>
            <person name="Worden A.Z."/>
            <person name="Robbens S."/>
            <person name="Partensky F."/>
            <person name="Degroeve S."/>
            <person name="Echeynie S."/>
            <person name="Cooke R."/>
            <person name="Saeys Y."/>
            <person name="Wuyts J."/>
            <person name="Jabbari K."/>
            <person name="Bowler C."/>
            <person name="Panaud O."/>
            <person name="Piegu B."/>
            <person name="Ball S.G."/>
            <person name="Ral J.-P."/>
            <person name="Bouget F.-Y."/>
            <person name="Piganeau G."/>
            <person name="De Baets B."/>
            <person name="Picard A."/>
            <person name="Delseny M."/>
            <person name="Demaille J."/>
            <person name="Van de Peer Y."/>
            <person name="Moreau H."/>
        </authorList>
    </citation>
    <scope>NUCLEOTIDE SEQUENCE [LARGE SCALE GENOMIC DNA]</scope>
    <source>
        <strain evidence="4">OTTH 0595 / CCAP 157/2 / RCC745</strain>
    </source>
</reference>
<dbReference type="STRING" id="70448.A0A090M9D3"/>
<keyword evidence="3" id="KW-0418">Kinase</keyword>
<dbReference type="Pfam" id="PF00069">
    <property type="entry name" value="Pkinase"/>
    <property type="match status" value="1"/>
</dbReference>
<protein>
    <submittedName>
        <fullName evidence="3">Serine/threonine-/ dual specificity protein kinase, catalytic domain</fullName>
    </submittedName>
</protein>
<evidence type="ECO:0000313" key="4">
    <source>
        <dbReference type="Proteomes" id="UP000009170"/>
    </source>
</evidence>
<evidence type="ECO:0000313" key="3">
    <source>
        <dbReference type="EMBL" id="CEF99317.1"/>
    </source>
</evidence>
<dbReference type="GO" id="GO:0004672">
    <property type="term" value="F:protein kinase activity"/>
    <property type="evidence" value="ECO:0007669"/>
    <property type="project" value="InterPro"/>
</dbReference>
<dbReference type="GO" id="GO:0005524">
    <property type="term" value="F:ATP binding"/>
    <property type="evidence" value="ECO:0007669"/>
    <property type="project" value="InterPro"/>
</dbReference>
<dbReference type="RefSeq" id="XP_022839762.1">
    <property type="nucleotide sequence ID" value="XM_022983123.1"/>
</dbReference>
<dbReference type="SUPFAM" id="SSF56112">
    <property type="entry name" value="Protein kinase-like (PK-like)"/>
    <property type="match status" value="1"/>
</dbReference>
<dbReference type="InterPro" id="IPR011009">
    <property type="entry name" value="Kinase-like_dom_sf"/>
</dbReference>
<evidence type="ECO:0000256" key="1">
    <source>
        <dbReference type="SAM" id="MobiDB-lite"/>
    </source>
</evidence>
<dbReference type="PANTHER" id="PTHR24347">
    <property type="entry name" value="SERINE/THREONINE-PROTEIN KINASE"/>
    <property type="match status" value="1"/>
</dbReference>
<dbReference type="InterPro" id="IPR000719">
    <property type="entry name" value="Prot_kinase_dom"/>
</dbReference>
<name>A0A090M9D3_OSTTA</name>
<feature type="compositionally biased region" description="Basic and acidic residues" evidence="1">
    <location>
        <begin position="461"/>
        <end position="474"/>
    </location>
</feature>
<dbReference type="InParanoid" id="A0A090M9D3"/>
<dbReference type="AlphaFoldDB" id="A0A090M9D3"/>
<comment type="caution">
    <text evidence="3">The sequence shown here is derived from an EMBL/GenBank/DDBJ whole genome shotgun (WGS) entry which is preliminary data.</text>
</comment>
<accession>A0A090M9D3</accession>
<proteinExistence type="predicted"/>
<keyword evidence="4" id="KW-1185">Reference proteome</keyword>